<feature type="binding site" evidence="9">
    <location>
        <position position="267"/>
    </location>
    <ligand>
        <name>Zn(2+)</name>
        <dbReference type="ChEBI" id="CHEBI:29105"/>
        <note>catalytic</note>
    </ligand>
</feature>
<evidence type="ECO:0000256" key="4">
    <source>
        <dbReference type="ARBA" id="ARBA00022801"/>
    </source>
</evidence>
<keyword evidence="2 8" id="KW-0645">Protease</keyword>
<keyword evidence="11" id="KW-0175">Coiled coil</keyword>
<keyword evidence="3 8" id="KW-0479">Metal-binding</keyword>
<evidence type="ECO:0000256" key="10">
    <source>
        <dbReference type="PIRSR" id="PIRSR006615-2"/>
    </source>
</evidence>
<dbReference type="FunFam" id="1.10.1370.30:FF:000003">
    <property type="entry name" value="Thermostable carboxypeptidase 1"/>
    <property type="match status" value="1"/>
</dbReference>
<evidence type="ECO:0000313" key="13">
    <source>
        <dbReference type="Proteomes" id="UP000036867"/>
    </source>
</evidence>
<evidence type="ECO:0000313" key="12">
    <source>
        <dbReference type="EMBL" id="KOO49014.1"/>
    </source>
</evidence>
<sequence>MSVEQRFLNYIKKIDNYEEALSVIYWDMRTGAPKKGLEQRAEVVGTISSELFRLQTSDELAEILQELSTKKEELSEIVRRSYEETQKAFDLNKKIPADEYKEYVVLQSKAEAVWEKAKDKSDFSLFLPYLKGIIEAQQKFVTYWGIKDNNPYNTLLDQYEPDMTTDILDRVFGELKETIVPLVQRIVESNNQPDTSFIFDFFPKEGQKAACLEILQQLDYDFEAGRLDETVHPFMIGLNRGDIRVTTKYDEHDFRSALLGTVHECGHALYEQNIMPELDGLPLSTGTSMGIHESQSLFFENFVGRNKNFWSHNFEMLKKHSPKQFENVSLEMFLRAINAAQPSLIRIEADELTYPLHIMIRYEIEKELFNGNLQAEDLPKVWNAKYEEYLGITPENDAEGILQDMHWSGGSFGYFPSYALGFMYAAQFKHTMDQDIPNFDELLAEGNLTPIREWLTEKVHQYGALKKPFELLNGATGEGLNAKYLADYLREKYTRIYNL</sequence>
<organism evidence="12 13">
    <name type="scientific">Viridibacillus arvi</name>
    <dbReference type="NCBI Taxonomy" id="263475"/>
    <lineage>
        <taxon>Bacteria</taxon>
        <taxon>Bacillati</taxon>
        <taxon>Bacillota</taxon>
        <taxon>Bacilli</taxon>
        <taxon>Bacillales</taxon>
        <taxon>Caryophanaceae</taxon>
        <taxon>Viridibacillus</taxon>
    </lineage>
</organism>
<dbReference type="STRING" id="263475.AMD00_11475"/>
<dbReference type="Pfam" id="PF02074">
    <property type="entry name" value="Peptidase_M32"/>
    <property type="match status" value="1"/>
</dbReference>
<dbReference type="GO" id="GO:0006508">
    <property type="term" value="P:proteolysis"/>
    <property type="evidence" value="ECO:0007669"/>
    <property type="project" value="UniProtKB-UniRule"/>
</dbReference>
<evidence type="ECO:0000256" key="2">
    <source>
        <dbReference type="ARBA" id="ARBA00022670"/>
    </source>
</evidence>
<evidence type="ECO:0000256" key="3">
    <source>
        <dbReference type="ARBA" id="ARBA00022723"/>
    </source>
</evidence>
<protein>
    <recommendedName>
        <fullName evidence="8">Metal-dependent carboxypeptidase</fullName>
        <ecNumber evidence="8">3.4.17.19</ecNumber>
    </recommendedName>
</protein>
<comment type="similarity">
    <text evidence="7 8">Belongs to the peptidase M32 family.</text>
</comment>
<dbReference type="GO" id="GO:0008270">
    <property type="term" value="F:zinc ion binding"/>
    <property type="evidence" value="ECO:0007669"/>
    <property type="project" value="UniProtKB-ARBA"/>
</dbReference>
<evidence type="ECO:0000256" key="11">
    <source>
        <dbReference type="SAM" id="Coils"/>
    </source>
</evidence>
<keyword evidence="13" id="KW-1185">Reference proteome</keyword>
<dbReference type="CDD" id="cd06460">
    <property type="entry name" value="M32_Taq"/>
    <property type="match status" value="1"/>
</dbReference>
<feature type="binding site" evidence="9">
    <location>
        <position position="293"/>
    </location>
    <ligand>
        <name>Zn(2+)</name>
        <dbReference type="ChEBI" id="CHEBI:29105"/>
        <note>catalytic</note>
    </ligand>
</feature>
<evidence type="ECO:0000256" key="5">
    <source>
        <dbReference type="ARBA" id="ARBA00023049"/>
    </source>
</evidence>
<dbReference type="PROSITE" id="PS52034">
    <property type="entry name" value="PEPTIDASE_M32"/>
    <property type="match status" value="1"/>
</dbReference>
<feature type="binding site" evidence="9">
    <location>
        <position position="263"/>
    </location>
    <ligand>
        <name>Zn(2+)</name>
        <dbReference type="ChEBI" id="CHEBI:29105"/>
        <note>catalytic</note>
    </ligand>
</feature>
<dbReference type="SUPFAM" id="SSF55486">
    <property type="entry name" value="Metalloproteases ('zincins'), catalytic domain"/>
    <property type="match status" value="1"/>
</dbReference>
<dbReference type="PRINTS" id="PR00998">
    <property type="entry name" value="CRBOXYPTASET"/>
</dbReference>
<dbReference type="OrthoDB" id="9772308at2"/>
<dbReference type="PATRIC" id="fig|263475.3.peg.3534"/>
<feature type="active site" description="Proton donor/acceptor" evidence="10">
    <location>
        <position position="264"/>
    </location>
</feature>
<dbReference type="EC" id="3.4.17.19" evidence="8"/>
<dbReference type="GeneID" id="301136715"/>
<dbReference type="RefSeq" id="WP_053417208.1">
    <property type="nucleotide sequence ID" value="NZ_LILB01000005.1"/>
</dbReference>
<evidence type="ECO:0000256" key="8">
    <source>
        <dbReference type="PIRNR" id="PIRNR006615"/>
    </source>
</evidence>
<comment type="cofactor">
    <cofactor evidence="9">
        <name>Zn(2+)</name>
        <dbReference type="ChEBI" id="CHEBI:29105"/>
    </cofactor>
    <text evidence="9">Binds 1 zinc ion per subunit.</text>
</comment>
<comment type="catalytic activity">
    <reaction evidence="6 8">
        <text>Release of a C-terminal amino acid with broad specificity, except for -Pro.</text>
        <dbReference type="EC" id="3.4.17.19"/>
    </reaction>
</comment>
<dbReference type="PANTHER" id="PTHR34217">
    <property type="entry name" value="METAL-DEPENDENT CARBOXYPEPTIDASE"/>
    <property type="match status" value="1"/>
</dbReference>
<dbReference type="EMBL" id="LILB01000005">
    <property type="protein sequence ID" value="KOO49014.1"/>
    <property type="molecule type" value="Genomic_DNA"/>
</dbReference>
<feature type="coiled-coil region" evidence="11">
    <location>
        <begin position="57"/>
        <end position="84"/>
    </location>
</feature>
<dbReference type="InterPro" id="IPR001333">
    <property type="entry name" value="Peptidase_M32_Taq"/>
</dbReference>
<dbReference type="PANTHER" id="PTHR34217:SF1">
    <property type="entry name" value="CARBOXYPEPTIDASE 1"/>
    <property type="match status" value="1"/>
</dbReference>
<name>A0A0M0LD66_9BACL</name>
<keyword evidence="1 8" id="KW-0121">Carboxypeptidase</keyword>
<evidence type="ECO:0000256" key="1">
    <source>
        <dbReference type="ARBA" id="ARBA00022645"/>
    </source>
</evidence>
<proteinExistence type="inferred from homology"/>
<comment type="function">
    <text evidence="8">Broad specificity carboxypetidase that releases amino acids sequentially from the C-terminus, including neutral, aromatic, polar and basic residues.</text>
</comment>
<keyword evidence="9" id="KW-0862">Zinc</keyword>
<accession>A0A0M0LD66</accession>
<evidence type="ECO:0000256" key="7">
    <source>
        <dbReference type="ARBA" id="ARBA00061580"/>
    </source>
</evidence>
<evidence type="ECO:0000256" key="6">
    <source>
        <dbReference type="ARBA" id="ARBA00052755"/>
    </source>
</evidence>
<comment type="caution">
    <text evidence="12">The sequence shown here is derived from an EMBL/GenBank/DDBJ whole genome shotgun (WGS) entry which is preliminary data.</text>
</comment>
<keyword evidence="5 8" id="KW-0482">Metalloprotease</keyword>
<evidence type="ECO:0000256" key="9">
    <source>
        <dbReference type="PIRSR" id="PIRSR006615-1"/>
    </source>
</evidence>
<keyword evidence="4 8" id="KW-0378">Hydrolase</keyword>
<dbReference type="GO" id="GO:0004181">
    <property type="term" value="F:metallocarboxypeptidase activity"/>
    <property type="evidence" value="ECO:0007669"/>
    <property type="project" value="UniProtKB-UniRule"/>
</dbReference>
<gene>
    <name evidence="12" type="ORF">AMD00_11475</name>
</gene>
<dbReference type="Proteomes" id="UP000036867">
    <property type="component" value="Unassembled WGS sequence"/>
</dbReference>
<dbReference type="AlphaFoldDB" id="A0A0M0LD66"/>
<reference evidence="13" key="1">
    <citation type="submission" date="2015-08" db="EMBL/GenBank/DDBJ databases">
        <title>Fjat-10028 dsm 16317.</title>
        <authorList>
            <person name="Liu B."/>
            <person name="Wang J."/>
            <person name="Zhu Y."/>
            <person name="Liu G."/>
            <person name="Chen Q."/>
            <person name="Chen Z."/>
            <person name="Lan J."/>
            <person name="Che J."/>
            <person name="Ge C."/>
            <person name="Shi H."/>
            <person name="Pan Z."/>
            <person name="Liu X."/>
        </authorList>
    </citation>
    <scope>NUCLEOTIDE SEQUENCE [LARGE SCALE GENOMIC DNA]</scope>
    <source>
        <strain evidence="13">DSM 16317</strain>
    </source>
</reference>
<dbReference type="PIRSF" id="PIRSF006615">
    <property type="entry name" value="Zn_crbxpep_Taq"/>
    <property type="match status" value="1"/>
</dbReference>
<dbReference type="Gene3D" id="1.10.1370.30">
    <property type="match status" value="1"/>
</dbReference>